<dbReference type="PANTHER" id="PTHR15382">
    <property type="entry name" value="CTG4A-RELATED"/>
    <property type="match status" value="1"/>
</dbReference>
<dbReference type="PANTHER" id="PTHR15382:SF8">
    <property type="entry name" value="CANOPY B"/>
    <property type="match status" value="1"/>
</dbReference>
<accession>E4X750</accession>
<evidence type="ECO:0000313" key="4">
    <source>
        <dbReference type="EMBL" id="CBY08007.1"/>
    </source>
</evidence>
<evidence type="ECO:0000256" key="1">
    <source>
        <dbReference type="ARBA" id="ARBA00007285"/>
    </source>
</evidence>
<dbReference type="Pfam" id="PF11938">
    <property type="entry name" value="DUF3456"/>
    <property type="match status" value="1"/>
</dbReference>
<dbReference type="Proteomes" id="UP000001307">
    <property type="component" value="Unassembled WGS sequence"/>
</dbReference>
<dbReference type="OrthoDB" id="6020060at2759"/>
<organism evidence="4">
    <name type="scientific">Oikopleura dioica</name>
    <name type="common">Tunicate</name>
    <dbReference type="NCBI Taxonomy" id="34765"/>
    <lineage>
        <taxon>Eukaryota</taxon>
        <taxon>Metazoa</taxon>
        <taxon>Chordata</taxon>
        <taxon>Tunicata</taxon>
        <taxon>Appendicularia</taxon>
        <taxon>Copelata</taxon>
        <taxon>Oikopleuridae</taxon>
        <taxon>Oikopleura</taxon>
    </lineage>
</organism>
<keyword evidence="5" id="KW-1185">Reference proteome</keyword>
<comment type="similarity">
    <text evidence="1">Belongs to the canopy family.</text>
</comment>
<evidence type="ECO:0000313" key="5">
    <source>
        <dbReference type="Proteomes" id="UP000001307"/>
    </source>
</evidence>
<dbReference type="EMBL" id="FN653027">
    <property type="protein sequence ID" value="CBY08007.1"/>
    <property type="molecule type" value="Genomic_DNA"/>
</dbReference>
<evidence type="ECO:0000259" key="3">
    <source>
        <dbReference type="Pfam" id="PF11938"/>
    </source>
</evidence>
<dbReference type="AlphaFoldDB" id="E4X750"/>
<sequence length="208" mass="23999">MHISASLILAVSADIRNPGLIEPTRCETCKYFTRELSERLLETGIKKEILQTGHGLDRKKKEIKYATSELRLIESLEDICDAILEYNMHKERTGSLRFAKGESQTMETLKSLKERGVQVDLGIPDEMWDEPSAEITQMKKECESILENSEEHIEDWYFNHQETDIQDFICRQNVLGLDDQACLDEEWTGAELVHEEEVSPADEKHDEL</sequence>
<name>E4X750_OIKDI</name>
<protein>
    <recommendedName>
        <fullName evidence="3">DUF3456 domain-containing protein</fullName>
    </recommendedName>
</protein>
<keyword evidence="2" id="KW-0732">Signal</keyword>
<reference evidence="4" key="1">
    <citation type="journal article" date="2010" name="Science">
        <title>Plasticity of animal genome architecture unmasked by rapid evolution of a pelagic tunicate.</title>
        <authorList>
            <person name="Denoeud F."/>
            <person name="Henriet S."/>
            <person name="Mungpakdee S."/>
            <person name="Aury J.M."/>
            <person name="Da Silva C."/>
            <person name="Brinkmann H."/>
            <person name="Mikhaleva J."/>
            <person name="Olsen L.C."/>
            <person name="Jubin C."/>
            <person name="Canestro C."/>
            <person name="Bouquet J.M."/>
            <person name="Danks G."/>
            <person name="Poulain J."/>
            <person name="Campsteijn C."/>
            <person name="Adamski M."/>
            <person name="Cross I."/>
            <person name="Yadetie F."/>
            <person name="Muffato M."/>
            <person name="Louis A."/>
            <person name="Butcher S."/>
            <person name="Tsagkogeorga G."/>
            <person name="Konrad A."/>
            <person name="Singh S."/>
            <person name="Jensen M.F."/>
            <person name="Cong E.H."/>
            <person name="Eikeseth-Otteraa H."/>
            <person name="Noel B."/>
            <person name="Anthouard V."/>
            <person name="Porcel B.M."/>
            <person name="Kachouri-Lafond R."/>
            <person name="Nishino A."/>
            <person name="Ugolini M."/>
            <person name="Chourrout P."/>
            <person name="Nishida H."/>
            <person name="Aasland R."/>
            <person name="Huzurbazar S."/>
            <person name="Westhof E."/>
            <person name="Delsuc F."/>
            <person name="Lehrach H."/>
            <person name="Reinhardt R."/>
            <person name="Weissenbach J."/>
            <person name="Roy S.W."/>
            <person name="Artiguenave F."/>
            <person name="Postlethwait J.H."/>
            <person name="Manak J.R."/>
            <person name="Thompson E.M."/>
            <person name="Jaillon O."/>
            <person name="Du Pasquier L."/>
            <person name="Boudinot P."/>
            <person name="Liberles D.A."/>
            <person name="Volff J.N."/>
            <person name="Philippe H."/>
            <person name="Lenhard B."/>
            <person name="Roest Crollius H."/>
            <person name="Wincker P."/>
            <person name="Chourrout D."/>
        </authorList>
    </citation>
    <scope>NUCLEOTIDE SEQUENCE [LARGE SCALE GENOMIC DNA]</scope>
</reference>
<dbReference type="InParanoid" id="E4X750"/>
<evidence type="ECO:0000256" key="2">
    <source>
        <dbReference type="ARBA" id="ARBA00022729"/>
    </source>
</evidence>
<proteinExistence type="inferred from homology"/>
<gene>
    <name evidence="4" type="ORF">GSOID_T00003373001</name>
</gene>
<dbReference type="FunCoup" id="E4X750">
    <property type="interactions" value="64"/>
</dbReference>
<feature type="domain" description="DUF3456" evidence="3">
    <location>
        <begin position="25"/>
        <end position="179"/>
    </location>
</feature>
<dbReference type="InterPro" id="IPR021852">
    <property type="entry name" value="DUF3456"/>
</dbReference>